<organism evidence="1 2">
    <name type="scientific">Paramecium sonneborni</name>
    <dbReference type="NCBI Taxonomy" id="65129"/>
    <lineage>
        <taxon>Eukaryota</taxon>
        <taxon>Sar</taxon>
        <taxon>Alveolata</taxon>
        <taxon>Ciliophora</taxon>
        <taxon>Intramacronucleata</taxon>
        <taxon>Oligohymenophorea</taxon>
        <taxon>Peniculida</taxon>
        <taxon>Parameciidae</taxon>
        <taxon>Paramecium</taxon>
    </lineage>
</organism>
<evidence type="ECO:0000313" key="2">
    <source>
        <dbReference type="Proteomes" id="UP000692954"/>
    </source>
</evidence>
<comment type="caution">
    <text evidence="1">The sequence shown here is derived from an EMBL/GenBank/DDBJ whole genome shotgun (WGS) entry which is preliminary data.</text>
</comment>
<reference evidence="1" key="1">
    <citation type="submission" date="2021-01" db="EMBL/GenBank/DDBJ databases">
        <authorList>
            <consortium name="Genoscope - CEA"/>
            <person name="William W."/>
        </authorList>
    </citation>
    <scope>NUCLEOTIDE SEQUENCE</scope>
</reference>
<accession>A0A8S1NKZ6</accession>
<dbReference type="EMBL" id="CAJJDN010000056">
    <property type="protein sequence ID" value="CAD8090891.1"/>
    <property type="molecule type" value="Genomic_DNA"/>
</dbReference>
<evidence type="ECO:0000313" key="1">
    <source>
        <dbReference type="EMBL" id="CAD8090891.1"/>
    </source>
</evidence>
<dbReference type="Proteomes" id="UP000692954">
    <property type="component" value="Unassembled WGS sequence"/>
</dbReference>
<keyword evidence="2" id="KW-1185">Reference proteome</keyword>
<proteinExistence type="predicted"/>
<gene>
    <name evidence="1" type="ORF">PSON_ATCC_30995.1.T0560268</name>
</gene>
<protein>
    <submittedName>
        <fullName evidence="1">Uncharacterized protein</fullName>
    </submittedName>
</protein>
<sequence>MLDNRSSLISSQQYFQQVSQQILKKMTNKLQTNYRIKYHTNYRIKQGISHQSNIKQQNLQQEVKQNQSNVLILNNHHYQNMEIYFSYVQKQKQKNIFLILQDKVSYYPQQNYIIMIIIRDVQLRYILEKGKRQQQRC</sequence>
<dbReference type="AlphaFoldDB" id="A0A8S1NKZ6"/>
<name>A0A8S1NKZ6_9CILI</name>